<keyword evidence="12" id="KW-1185">Reference proteome</keyword>
<keyword evidence="4" id="KW-0813">Transport</keyword>
<feature type="transmembrane region" description="Helical" evidence="10">
    <location>
        <begin position="239"/>
        <end position="262"/>
    </location>
</feature>
<feature type="transmembrane region" description="Helical" evidence="10">
    <location>
        <begin position="60"/>
        <end position="86"/>
    </location>
</feature>
<dbReference type="Pfam" id="PF01554">
    <property type="entry name" value="MatE"/>
    <property type="match status" value="2"/>
</dbReference>
<feature type="transmembrane region" description="Helical" evidence="10">
    <location>
        <begin position="144"/>
        <end position="161"/>
    </location>
</feature>
<keyword evidence="9" id="KW-0046">Antibiotic resistance</keyword>
<dbReference type="AlphaFoldDB" id="A0A4R2LB90"/>
<reference evidence="11 12" key="1">
    <citation type="submission" date="2019-03" db="EMBL/GenBank/DDBJ databases">
        <title>Genomic Encyclopedia of Type Strains, Phase IV (KMG-IV): sequencing the most valuable type-strain genomes for metagenomic binning, comparative biology and taxonomic classification.</title>
        <authorList>
            <person name="Goeker M."/>
        </authorList>
    </citation>
    <scope>NUCLEOTIDE SEQUENCE [LARGE SCALE GENOMIC DNA]</scope>
    <source>
        <strain evidence="11 12">DSM 28559</strain>
    </source>
</reference>
<comment type="caution">
    <text evidence="11">The sequence shown here is derived from an EMBL/GenBank/DDBJ whole genome shotgun (WGS) entry which is preliminary data.</text>
</comment>
<dbReference type="GO" id="GO:0046677">
    <property type="term" value="P:response to antibiotic"/>
    <property type="evidence" value="ECO:0007669"/>
    <property type="project" value="UniProtKB-KW"/>
</dbReference>
<evidence type="ECO:0000256" key="10">
    <source>
        <dbReference type="SAM" id="Phobius"/>
    </source>
</evidence>
<feature type="transmembrane region" description="Helical" evidence="10">
    <location>
        <begin position="369"/>
        <end position="389"/>
    </location>
</feature>
<dbReference type="PANTHER" id="PTHR43823">
    <property type="entry name" value="SPORULATION PROTEIN YKVU"/>
    <property type="match status" value="1"/>
</dbReference>
<dbReference type="NCBIfam" id="TIGR00797">
    <property type="entry name" value="matE"/>
    <property type="match status" value="1"/>
</dbReference>
<dbReference type="InterPro" id="IPR048279">
    <property type="entry name" value="MdtK-like"/>
</dbReference>
<feature type="transmembrane region" description="Helical" evidence="10">
    <location>
        <begin position="196"/>
        <end position="218"/>
    </location>
</feature>
<keyword evidence="5" id="KW-1003">Cell membrane</keyword>
<feature type="transmembrane region" description="Helical" evidence="10">
    <location>
        <begin position="327"/>
        <end position="346"/>
    </location>
</feature>
<dbReference type="EMBL" id="SLXA01000005">
    <property type="protein sequence ID" value="TCO84761.1"/>
    <property type="molecule type" value="Genomic_DNA"/>
</dbReference>
<keyword evidence="8 10" id="KW-0472">Membrane</keyword>
<sequence>MDQLKENQNPLGTEPISRLIFKYSVPTALTLMVNYLYNIVDQMFVGQGVGITGMAATNVAFPLTIIATALGLLIGDGGAANISLCLGRREQETADKIASHAVTMLILCGAALWLVCSLFAPGIVQLFGATETAFQDSLMYTRTIAWGLPFLMVCTSLTAIIRADGNPQYTMKCMMAGAVINIVLDWLFIFPCHMGVFGAGLATVIGQIVSGSLCFAYLRKLKTVHIRKDALKLTSSLAGKILSLGFPSLITQIMTATVQIIMNNLMTIYGAQSVYGSDIALSVYGMMMKVYQIAHAMFVGVSSATQPINGYNFGAKHYDRVRKTYKTAAVIGIIISVIWFTVYQLLPGQIAGLFVSGNPLYKECAVHCFRIYMLAFFLYGLHMTTASFFQGIGKPSRALIISLVRQAVLMIPLSLILSGRFGLDGALMAAPVTDTLVFILALTLAVIEFRQWKKKGF</sequence>
<dbReference type="InterPro" id="IPR051327">
    <property type="entry name" value="MATE_MepA_subfamily"/>
</dbReference>
<evidence type="ECO:0000256" key="8">
    <source>
        <dbReference type="ARBA" id="ARBA00023136"/>
    </source>
</evidence>
<feature type="transmembrane region" description="Helical" evidence="10">
    <location>
        <begin position="425"/>
        <end position="447"/>
    </location>
</feature>
<dbReference type="GO" id="GO:0015297">
    <property type="term" value="F:antiporter activity"/>
    <property type="evidence" value="ECO:0007669"/>
    <property type="project" value="InterPro"/>
</dbReference>
<evidence type="ECO:0000256" key="9">
    <source>
        <dbReference type="ARBA" id="ARBA00023251"/>
    </source>
</evidence>
<comment type="similarity">
    <text evidence="2">Belongs to the multi antimicrobial extrusion (MATE) (TC 2.A.66.1) family. MepA subfamily.</text>
</comment>
<organism evidence="11 12">
    <name type="scientific">Frisingicoccus caecimuris</name>
    <dbReference type="NCBI Taxonomy" id="1796636"/>
    <lineage>
        <taxon>Bacteria</taxon>
        <taxon>Bacillati</taxon>
        <taxon>Bacillota</taxon>
        <taxon>Clostridia</taxon>
        <taxon>Lachnospirales</taxon>
        <taxon>Lachnospiraceae</taxon>
        <taxon>Frisingicoccus</taxon>
    </lineage>
</organism>
<protein>
    <recommendedName>
        <fullName evidence="3">Multidrug export protein MepA</fullName>
    </recommendedName>
</protein>
<evidence type="ECO:0000256" key="1">
    <source>
        <dbReference type="ARBA" id="ARBA00004651"/>
    </source>
</evidence>
<dbReference type="RefSeq" id="WP_132090765.1">
    <property type="nucleotide sequence ID" value="NZ_JANKAQ010000007.1"/>
</dbReference>
<evidence type="ECO:0000313" key="12">
    <source>
        <dbReference type="Proteomes" id="UP000295711"/>
    </source>
</evidence>
<dbReference type="Proteomes" id="UP000295711">
    <property type="component" value="Unassembled WGS sequence"/>
</dbReference>
<dbReference type="PANTHER" id="PTHR43823:SF3">
    <property type="entry name" value="MULTIDRUG EXPORT PROTEIN MEPA"/>
    <property type="match status" value="1"/>
</dbReference>
<name>A0A4R2LB90_9FIRM</name>
<feature type="transmembrane region" description="Helical" evidence="10">
    <location>
        <begin position="98"/>
        <end position="124"/>
    </location>
</feature>
<evidence type="ECO:0000256" key="2">
    <source>
        <dbReference type="ARBA" id="ARBA00008417"/>
    </source>
</evidence>
<proteinExistence type="inferred from homology"/>
<evidence type="ECO:0000256" key="5">
    <source>
        <dbReference type="ARBA" id="ARBA00022475"/>
    </source>
</evidence>
<feature type="transmembrane region" description="Helical" evidence="10">
    <location>
        <begin position="20"/>
        <end position="40"/>
    </location>
</feature>
<dbReference type="InterPro" id="IPR002528">
    <property type="entry name" value="MATE_fam"/>
</dbReference>
<dbReference type="InterPro" id="IPR045070">
    <property type="entry name" value="MATE_MepA-like"/>
</dbReference>
<keyword evidence="6 10" id="KW-0812">Transmembrane</keyword>
<feature type="transmembrane region" description="Helical" evidence="10">
    <location>
        <begin position="173"/>
        <end position="190"/>
    </location>
</feature>
<evidence type="ECO:0000313" key="11">
    <source>
        <dbReference type="EMBL" id="TCO84761.1"/>
    </source>
</evidence>
<evidence type="ECO:0000256" key="6">
    <source>
        <dbReference type="ARBA" id="ARBA00022692"/>
    </source>
</evidence>
<evidence type="ECO:0000256" key="4">
    <source>
        <dbReference type="ARBA" id="ARBA00022448"/>
    </source>
</evidence>
<dbReference type="GO" id="GO:0005886">
    <property type="term" value="C:plasma membrane"/>
    <property type="evidence" value="ECO:0007669"/>
    <property type="project" value="UniProtKB-SubCell"/>
</dbReference>
<keyword evidence="7 10" id="KW-1133">Transmembrane helix</keyword>
<dbReference type="OrthoDB" id="9811110at2"/>
<evidence type="ECO:0000256" key="3">
    <source>
        <dbReference type="ARBA" id="ARBA00022106"/>
    </source>
</evidence>
<accession>A0A4R2LB90</accession>
<dbReference type="CDD" id="cd13143">
    <property type="entry name" value="MATE_MepA_like"/>
    <property type="match status" value="1"/>
</dbReference>
<dbReference type="GO" id="GO:0042910">
    <property type="term" value="F:xenobiotic transmembrane transporter activity"/>
    <property type="evidence" value="ECO:0007669"/>
    <property type="project" value="InterPro"/>
</dbReference>
<gene>
    <name evidence="11" type="ORF">EV212_10523</name>
</gene>
<evidence type="ECO:0000256" key="7">
    <source>
        <dbReference type="ARBA" id="ARBA00022989"/>
    </source>
</evidence>
<comment type="subcellular location">
    <subcellularLocation>
        <location evidence="1">Cell membrane</location>
        <topology evidence="1">Multi-pass membrane protein</topology>
    </subcellularLocation>
</comment>
<dbReference type="PIRSF" id="PIRSF006603">
    <property type="entry name" value="DinF"/>
    <property type="match status" value="1"/>
</dbReference>
<feature type="transmembrane region" description="Helical" evidence="10">
    <location>
        <begin position="398"/>
        <end position="419"/>
    </location>
</feature>